<dbReference type="Proteomes" id="UP000502415">
    <property type="component" value="Chromosome"/>
</dbReference>
<feature type="transmembrane region" description="Helical" evidence="4">
    <location>
        <begin position="289"/>
        <end position="308"/>
    </location>
</feature>
<feature type="transmembrane region" description="Helical" evidence="4">
    <location>
        <begin position="227"/>
        <end position="248"/>
    </location>
</feature>
<dbReference type="PROSITE" id="PS50850">
    <property type="entry name" value="MFS"/>
    <property type="match status" value="1"/>
</dbReference>
<feature type="transmembrane region" description="Helical" evidence="4">
    <location>
        <begin position="112"/>
        <end position="133"/>
    </location>
</feature>
<sequence length="413" mass="42312">MAVSSDEDYPVTLAHDRMPTWLMLLIAAACGLIVANIYYAQPLVGPIRAAIGLPAEAAGLIVTLTQLGYGAGLLLAVPLGDLVENRRLVLGLMGVLGLALLGAMFARQAAAFLACSLAIGFGAVAVQVLVPYASHMAAEEERGRVVGNIVSGLMLGIMLARPVASFLAHLVSWQAVYGLSVLLMALLALVLRLLLPARVPPATLGYAALLGSMGGIVARFPVLRRRALYQAGMFGAFSVFWTVTPLLLSGPAFGLDQSGIALFALAGVAGAVAAPIAGRVADRGWTRPATAFCIAVVIAAFGATLATAHDGASMHARLALLTLAAVVLDFGVSGNLVLGQRAIYALGAEVRSRVNGIYMATFFLGGAAGSALGAWAYARAGWGGACAVGMALPALALLLFLSERRATVAAPVV</sequence>
<dbReference type="Pfam" id="PF07690">
    <property type="entry name" value="MFS_1"/>
    <property type="match status" value="1"/>
</dbReference>
<proteinExistence type="predicted"/>
<organism evidence="6 7">
    <name type="scientific">Massilia forsythiae</name>
    <dbReference type="NCBI Taxonomy" id="2728020"/>
    <lineage>
        <taxon>Bacteria</taxon>
        <taxon>Pseudomonadati</taxon>
        <taxon>Pseudomonadota</taxon>
        <taxon>Betaproteobacteria</taxon>
        <taxon>Burkholderiales</taxon>
        <taxon>Oxalobacteraceae</taxon>
        <taxon>Telluria group</taxon>
        <taxon>Massilia</taxon>
    </lineage>
</organism>
<feature type="transmembrane region" description="Helical" evidence="4">
    <location>
        <begin position="314"/>
        <end position="337"/>
    </location>
</feature>
<dbReference type="PANTHER" id="PTHR42910:SF1">
    <property type="entry name" value="MAJOR FACILITATOR SUPERFAMILY (MFS) PROFILE DOMAIN-CONTAINING PROTEIN"/>
    <property type="match status" value="1"/>
</dbReference>
<dbReference type="InterPro" id="IPR020846">
    <property type="entry name" value="MFS_dom"/>
</dbReference>
<evidence type="ECO:0000313" key="6">
    <source>
        <dbReference type="EMBL" id="QJE02198.1"/>
    </source>
</evidence>
<feature type="domain" description="Major facilitator superfamily (MFS) profile" evidence="5">
    <location>
        <begin position="22"/>
        <end position="408"/>
    </location>
</feature>
<dbReference type="AlphaFoldDB" id="A0A7Z2VZC3"/>
<keyword evidence="3 4" id="KW-0472">Membrane</keyword>
<dbReference type="EMBL" id="CP051685">
    <property type="protein sequence ID" value="QJE02198.1"/>
    <property type="molecule type" value="Genomic_DNA"/>
</dbReference>
<feature type="transmembrane region" description="Helical" evidence="4">
    <location>
        <begin position="145"/>
        <end position="164"/>
    </location>
</feature>
<evidence type="ECO:0000256" key="2">
    <source>
        <dbReference type="ARBA" id="ARBA00022989"/>
    </source>
</evidence>
<evidence type="ECO:0000256" key="4">
    <source>
        <dbReference type="SAM" id="Phobius"/>
    </source>
</evidence>
<dbReference type="CDD" id="cd17324">
    <property type="entry name" value="MFS_NepI_like"/>
    <property type="match status" value="1"/>
</dbReference>
<dbReference type="KEGG" id="mfy:HH212_21045"/>
<reference evidence="6 7" key="1">
    <citation type="submission" date="2020-04" db="EMBL/GenBank/DDBJ databases">
        <title>Genome sequencing of novel species.</title>
        <authorList>
            <person name="Heo J."/>
            <person name="Kim S.-J."/>
            <person name="Kim J.-S."/>
            <person name="Hong S.-B."/>
            <person name="Kwon S.-W."/>
        </authorList>
    </citation>
    <scope>NUCLEOTIDE SEQUENCE [LARGE SCALE GENOMIC DNA]</scope>
    <source>
        <strain evidence="6 7">GN2-R2</strain>
    </source>
</reference>
<dbReference type="InterPro" id="IPR011701">
    <property type="entry name" value="MFS"/>
</dbReference>
<feature type="transmembrane region" description="Helical" evidence="4">
    <location>
        <begin position="88"/>
        <end position="105"/>
    </location>
</feature>
<dbReference type="SUPFAM" id="SSF103473">
    <property type="entry name" value="MFS general substrate transporter"/>
    <property type="match status" value="1"/>
</dbReference>
<feature type="transmembrane region" description="Helical" evidence="4">
    <location>
        <begin position="382"/>
        <end position="401"/>
    </location>
</feature>
<gene>
    <name evidence="6" type="ORF">HH212_21045</name>
</gene>
<dbReference type="Gene3D" id="1.20.1250.20">
    <property type="entry name" value="MFS general substrate transporter like domains"/>
    <property type="match status" value="1"/>
</dbReference>
<feature type="transmembrane region" description="Helical" evidence="4">
    <location>
        <begin position="20"/>
        <end position="39"/>
    </location>
</feature>
<feature type="transmembrane region" description="Helical" evidence="4">
    <location>
        <begin position="176"/>
        <end position="195"/>
    </location>
</feature>
<name>A0A7Z2VZC3_9BURK</name>
<evidence type="ECO:0000256" key="1">
    <source>
        <dbReference type="ARBA" id="ARBA00022692"/>
    </source>
</evidence>
<evidence type="ECO:0000313" key="7">
    <source>
        <dbReference type="Proteomes" id="UP000502415"/>
    </source>
</evidence>
<feature type="transmembrane region" description="Helical" evidence="4">
    <location>
        <begin position="357"/>
        <end position="376"/>
    </location>
</feature>
<dbReference type="InterPro" id="IPR036259">
    <property type="entry name" value="MFS_trans_sf"/>
</dbReference>
<keyword evidence="7" id="KW-1185">Reference proteome</keyword>
<keyword evidence="2 4" id="KW-1133">Transmembrane helix</keyword>
<protein>
    <submittedName>
        <fullName evidence="6">MFS transporter</fullName>
    </submittedName>
</protein>
<dbReference type="GO" id="GO:0022857">
    <property type="term" value="F:transmembrane transporter activity"/>
    <property type="evidence" value="ECO:0007669"/>
    <property type="project" value="InterPro"/>
</dbReference>
<evidence type="ECO:0000259" key="5">
    <source>
        <dbReference type="PROSITE" id="PS50850"/>
    </source>
</evidence>
<feature type="transmembrane region" description="Helical" evidence="4">
    <location>
        <begin position="260"/>
        <end position="277"/>
    </location>
</feature>
<dbReference type="PANTHER" id="PTHR42910">
    <property type="entry name" value="TRANSPORTER SCO4007-RELATED"/>
    <property type="match status" value="1"/>
</dbReference>
<accession>A0A7Z2VZC3</accession>
<keyword evidence="1 4" id="KW-0812">Transmembrane</keyword>
<feature type="transmembrane region" description="Helical" evidence="4">
    <location>
        <begin position="51"/>
        <end position="76"/>
    </location>
</feature>
<evidence type="ECO:0000256" key="3">
    <source>
        <dbReference type="ARBA" id="ARBA00023136"/>
    </source>
</evidence>
<dbReference type="RefSeq" id="WP_170204285.1">
    <property type="nucleotide sequence ID" value="NZ_CP051685.1"/>
</dbReference>